<dbReference type="RefSeq" id="WP_194446589.1">
    <property type="nucleotide sequence ID" value="NZ_CP063849.1"/>
</dbReference>
<dbReference type="SMART" id="SM01321">
    <property type="entry name" value="Y1_Tnp"/>
    <property type="match status" value="1"/>
</dbReference>
<dbReference type="InterPro" id="IPR002686">
    <property type="entry name" value="Transposase_17"/>
</dbReference>
<dbReference type="Proteomes" id="UP000593892">
    <property type="component" value="Chromosome"/>
</dbReference>
<dbReference type="GO" id="GO:0004803">
    <property type="term" value="F:transposase activity"/>
    <property type="evidence" value="ECO:0007669"/>
    <property type="project" value="InterPro"/>
</dbReference>
<dbReference type="Gene3D" id="3.30.70.1290">
    <property type="entry name" value="Transposase IS200-like"/>
    <property type="match status" value="1"/>
</dbReference>
<feature type="domain" description="Transposase IS200-like" evidence="1">
    <location>
        <begin position="9"/>
        <end position="123"/>
    </location>
</feature>
<dbReference type="EMBL" id="CP063849">
    <property type="protein sequence ID" value="QOY84919.1"/>
    <property type="molecule type" value="Genomic_DNA"/>
</dbReference>
<proteinExistence type="predicted"/>
<organism evidence="2 3">
    <name type="scientific">Paludibaculum fermentans</name>
    <dbReference type="NCBI Taxonomy" id="1473598"/>
    <lineage>
        <taxon>Bacteria</taxon>
        <taxon>Pseudomonadati</taxon>
        <taxon>Acidobacteriota</taxon>
        <taxon>Terriglobia</taxon>
        <taxon>Bryobacterales</taxon>
        <taxon>Bryobacteraceae</taxon>
        <taxon>Paludibaculum</taxon>
    </lineage>
</organism>
<protein>
    <submittedName>
        <fullName evidence="2">Transposase</fullName>
    </submittedName>
</protein>
<name>A0A7S7NJW8_PALFE</name>
<dbReference type="GO" id="GO:0006313">
    <property type="term" value="P:DNA transposition"/>
    <property type="evidence" value="ECO:0007669"/>
    <property type="project" value="InterPro"/>
</dbReference>
<gene>
    <name evidence="2" type="ORF">IRI77_18855</name>
</gene>
<dbReference type="PANTHER" id="PTHR34322:SF2">
    <property type="entry name" value="TRANSPOSASE IS200-LIKE DOMAIN-CONTAINING PROTEIN"/>
    <property type="match status" value="1"/>
</dbReference>
<sequence>MHRQAEVRPLPCPQLVTQAALEHRTLFRGDRDRFVYLALVRRAVQRFSWSVLGYCLLPERTHLVLSAPDAQDLHSGIRWLRRSFSSYLREDRGDRRRLWHGGYGVQALAGQLVWPALACIELEPQRTGLAEDACEYAWSSGPAHLASQRPYVALDDSEWRPNFGPQRWREYLEGAPGDFEYWRMLRWTVTTDFIPAGRSQKTCEVEAGQSEPAVWQTSLSFGD</sequence>
<evidence type="ECO:0000313" key="2">
    <source>
        <dbReference type="EMBL" id="QOY84919.1"/>
    </source>
</evidence>
<dbReference type="AlphaFoldDB" id="A0A7S7NJW8"/>
<dbReference type="SUPFAM" id="SSF143422">
    <property type="entry name" value="Transposase IS200-like"/>
    <property type="match status" value="1"/>
</dbReference>
<accession>A0A7S7NJW8</accession>
<dbReference type="KEGG" id="pfer:IRI77_18855"/>
<dbReference type="InterPro" id="IPR036515">
    <property type="entry name" value="Transposase_17_sf"/>
</dbReference>
<keyword evidence="3" id="KW-1185">Reference proteome</keyword>
<evidence type="ECO:0000259" key="1">
    <source>
        <dbReference type="SMART" id="SM01321"/>
    </source>
</evidence>
<evidence type="ECO:0000313" key="3">
    <source>
        <dbReference type="Proteomes" id="UP000593892"/>
    </source>
</evidence>
<dbReference type="PANTHER" id="PTHR34322">
    <property type="entry name" value="TRANSPOSASE, Y1_TNP DOMAIN-CONTAINING"/>
    <property type="match status" value="1"/>
</dbReference>
<reference evidence="2 3" key="1">
    <citation type="submission" date="2020-10" db="EMBL/GenBank/DDBJ databases">
        <title>Complete genome sequence of Paludibaculum fermentans P105T, a facultatively anaerobic acidobacterium capable of dissimilatory Fe(III) reduction.</title>
        <authorList>
            <person name="Dedysh S.N."/>
            <person name="Beletsky A.V."/>
            <person name="Kulichevskaya I.S."/>
            <person name="Mardanov A.V."/>
            <person name="Ravin N.V."/>
        </authorList>
    </citation>
    <scope>NUCLEOTIDE SEQUENCE [LARGE SCALE GENOMIC DNA]</scope>
    <source>
        <strain evidence="2 3">P105</strain>
    </source>
</reference>
<dbReference type="GO" id="GO:0003677">
    <property type="term" value="F:DNA binding"/>
    <property type="evidence" value="ECO:0007669"/>
    <property type="project" value="InterPro"/>
</dbReference>